<evidence type="ECO:0000313" key="2">
    <source>
        <dbReference type="EMBL" id="QHT81532.1"/>
    </source>
</evidence>
<dbReference type="EMBL" id="MN739984">
    <property type="protein sequence ID" value="QHT81532.1"/>
    <property type="molecule type" value="Genomic_DNA"/>
</dbReference>
<accession>A0A6C0HLL7</accession>
<sequence length="253" mass="27850">MGNFIPTTTPGVTVTVPTTTVAPTEPPRVYVPPPTTYTPTNPNPQYNECKPPDNSIGLNNTDCNILTNCIYAANSCYKLNFDNIGLLDSTTITCHTNRNKDASYTLQFQAVKTGIIYIIKKLAFVVNDIDNTDDENGNGILAATYLNIDMKNPLDKEKVLLIDSNGTLNFTLKITGGTGTYNFDFITITLTDVNNRTITLSNTSNVNTIYNVTSLTAMRNKMVKVNYDPSIAQKAQLLDTQNQSNINNIVKKM</sequence>
<evidence type="ECO:0000256" key="1">
    <source>
        <dbReference type="SAM" id="MobiDB-lite"/>
    </source>
</evidence>
<proteinExistence type="predicted"/>
<feature type="compositionally biased region" description="Pro residues" evidence="1">
    <location>
        <begin position="24"/>
        <end position="36"/>
    </location>
</feature>
<reference evidence="2" key="1">
    <citation type="journal article" date="2020" name="Nature">
        <title>Giant virus diversity and host interactions through global metagenomics.</title>
        <authorList>
            <person name="Schulz F."/>
            <person name="Roux S."/>
            <person name="Paez-Espino D."/>
            <person name="Jungbluth S."/>
            <person name="Walsh D.A."/>
            <person name="Denef V.J."/>
            <person name="McMahon K.D."/>
            <person name="Konstantinidis K.T."/>
            <person name="Eloe-Fadrosh E.A."/>
            <person name="Kyrpides N.C."/>
            <person name="Woyke T."/>
        </authorList>
    </citation>
    <scope>NUCLEOTIDE SEQUENCE</scope>
    <source>
        <strain evidence="2">GVMAG-M-3300023184-13</strain>
    </source>
</reference>
<organism evidence="2">
    <name type="scientific">viral metagenome</name>
    <dbReference type="NCBI Taxonomy" id="1070528"/>
    <lineage>
        <taxon>unclassified sequences</taxon>
        <taxon>metagenomes</taxon>
        <taxon>organismal metagenomes</taxon>
    </lineage>
</organism>
<protein>
    <submittedName>
        <fullName evidence="2">Uncharacterized protein</fullName>
    </submittedName>
</protein>
<name>A0A6C0HLL7_9ZZZZ</name>
<feature type="region of interest" description="Disordered" evidence="1">
    <location>
        <begin position="23"/>
        <end position="46"/>
    </location>
</feature>
<dbReference type="AlphaFoldDB" id="A0A6C0HLL7"/>